<organism evidence="7 8">
    <name type="scientific">Microcystis wesenbergii Mw_QC_S_20081001_S30D</name>
    <dbReference type="NCBI Taxonomy" id="2486245"/>
    <lineage>
        <taxon>Bacteria</taxon>
        <taxon>Bacillati</taxon>
        <taxon>Cyanobacteriota</taxon>
        <taxon>Cyanophyceae</taxon>
        <taxon>Oscillatoriophycideae</taxon>
        <taxon>Chroococcales</taxon>
        <taxon>Microcystaceae</taxon>
        <taxon>Microcystis</taxon>
    </lineage>
</organism>
<sequence>MSSSNAPNFSLQIVNATPYALNLTSSPTVQMTWNPPQQIPANTANTISNNPFTAAFSANSTNENTASATYQLAGIENFQFTITAKVSGIENLPQSVPPNAGYGFVIQWQNIPEGYFVYPPPDSNNQSVIGWIPNGTVSMGIGYFPTNIQSQIATYPTPNYGNGSLAADFTALRPSVLNWATNWMELFAPCIQNLCLNELTLPGAHDASTYCASGVTQYWVQTQYQNINQQLSQGIRDLDLRMMVTTGTGDNQFVMCHGSVQLNLTLVAFLNQVTQFLSSNPQEIVILDLHDFQGTWTTQNYQDVANLIISTIGENYLLPPSAFNQTLEQIWATSGRVVVGAWEFPSSVSNWIQQNTPFWSNAVHQYWCGESVTNWSDVANYLQTTLNGFTEPQNELSSLMAQYNYSTNQSITAYGVPVNIPVEISNFFAGSNGLQSNIIATDWWNRVNATTGQQELNINNFSTLINAVPFNCLKGYRKLNNQSLW</sequence>
<dbReference type="InterPro" id="IPR000909">
    <property type="entry name" value="PLipase_C_PInositol-sp_X_dom"/>
</dbReference>
<dbReference type="InterPro" id="IPR017946">
    <property type="entry name" value="PLC-like_Pdiesterase_TIM-brl"/>
</dbReference>
<dbReference type="SMART" id="SM00148">
    <property type="entry name" value="PLCXc"/>
    <property type="match status" value="1"/>
</dbReference>
<feature type="domain" description="Phosphatidylinositol-specific phospholipase C X" evidence="6">
    <location>
        <begin position="190"/>
        <end position="342"/>
    </location>
</feature>
<reference evidence="7 8" key="1">
    <citation type="submission" date="2019-01" db="EMBL/GenBank/DDBJ databases">
        <title>Coherence of Microcystis species and biogeography revealed through population genomics.</title>
        <authorList>
            <person name="Perez-Carrascal O.M."/>
            <person name="Terrat Y."/>
            <person name="Giani A."/>
            <person name="Fortin N."/>
            <person name="Tromas N."/>
            <person name="Shapiro B.J."/>
        </authorList>
    </citation>
    <scope>NUCLEOTIDE SEQUENCE [LARGE SCALE GENOMIC DNA]</scope>
    <source>
        <strain evidence="7">Mw_QC_S_20081001_S30D</strain>
    </source>
</reference>
<evidence type="ECO:0000256" key="1">
    <source>
        <dbReference type="ARBA" id="ARBA00001316"/>
    </source>
</evidence>
<accession>A0A552JUF6</accession>
<dbReference type="EC" id="4.6.1.13" evidence="2"/>
<dbReference type="EMBL" id="SFAT01000056">
    <property type="protein sequence ID" value="TRU99390.1"/>
    <property type="molecule type" value="Genomic_DNA"/>
</dbReference>
<dbReference type="InterPro" id="IPR051057">
    <property type="entry name" value="PI-PLC_domain"/>
</dbReference>
<evidence type="ECO:0000256" key="2">
    <source>
        <dbReference type="ARBA" id="ARBA00012581"/>
    </source>
</evidence>
<comment type="caution">
    <text evidence="7">The sequence shown here is derived from an EMBL/GenBank/DDBJ whole genome shotgun (WGS) entry which is preliminary data.</text>
</comment>
<dbReference type="PANTHER" id="PTHR13593:SF103">
    <property type="entry name" value="RE10370P"/>
    <property type="match status" value="1"/>
</dbReference>
<gene>
    <name evidence="7" type="ORF">EWV75_05240</name>
</gene>
<dbReference type="PROSITE" id="PS50007">
    <property type="entry name" value="PIPLC_X_DOMAIN"/>
    <property type="match status" value="1"/>
</dbReference>
<evidence type="ECO:0000259" key="6">
    <source>
        <dbReference type="SMART" id="SM00148"/>
    </source>
</evidence>
<evidence type="ECO:0000256" key="5">
    <source>
        <dbReference type="ARBA" id="ARBA00030782"/>
    </source>
</evidence>
<dbReference type="Proteomes" id="UP000320523">
    <property type="component" value="Unassembled WGS sequence"/>
</dbReference>
<evidence type="ECO:0000256" key="3">
    <source>
        <dbReference type="ARBA" id="ARBA00019758"/>
    </source>
</evidence>
<protein>
    <recommendedName>
        <fullName evidence="3">1-phosphatidylinositol phosphodiesterase</fullName>
        <ecNumber evidence="2">4.6.1.13</ecNumber>
    </recommendedName>
    <alternativeName>
        <fullName evidence="4">Phosphatidylinositol diacylglycerol-lyase</fullName>
    </alternativeName>
    <alternativeName>
        <fullName evidence="5">Phosphatidylinositol-specific phospholipase C</fullName>
    </alternativeName>
</protein>
<dbReference type="GO" id="GO:0008081">
    <property type="term" value="F:phosphoric diester hydrolase activity"/>
    <property type="evidence" value="ECO:0007669"/>
    <property type="project" value="InterPro"/>
</dbReference>
<dbReference type="GO" id="GO:0006629">
    <property type="term" value="P:lipid metabolic process"/>
    <property type="evidence" value="ECO:0007669"/>
    <property type="project" value="InterPro"/>
</dbReference>
<dbReference type="AlphaFoldDB" id="A0A552JUF6"/>
<dbReference type="SUPFAM" id="SSF51695">
    <property type="entry name" value="PLC-like phosphodiesterases"/>
    <property type="match status" value="1"/>
</dbReference>
<dbReference type="Pfam" id="PF00388">
    <property type="entry name" value="PI-PLC-X"/>
    <property type="match status" value="1"/>
</dbReference>
<evidence type="ECO:0000313" key="8">
    <source>
        <dbReference type="Proteomes" id="UP000320523"/>
    </source>
</evidence>
<dbReference type="GO" id="GO:0004436">
    <property type="term" value="F:phosphatidylinositol diacylglycerol-lyase activity"/>
    <property type="evidence" value="ECO:0007669"/>
    <property type="project" value="UniProtKB-EC"/>
</dbReference>
<dbReference type="Gene3D" id="3.20.20.190">
    <property type="entry name" value="Phosphatidylinositol (PI) phosphodiesterase"/>
    <property type="match status" value="1"/>
</dbReference>
<dbReference type="CDD" id="cd08557">
    <property type="entry name" value="PI-PLCc_bacteria_like"/>
    <property type="match status" value="1"/>
</dbReference>
<proteinExistence type="predicted"/>
<comment type="catalytic activity">
    <reaction evidence="1">
        <text>a 1,2-diacyl-sn-glycero-3-phospho-(1D-myo-inositol) = 1D-myo-inositol 1,2-cyclic phosphate + a 1,2-diacyl-sn-glycerol</text>
        <dbReference type="Rhea" id="RHEA:17093"/>
        <dbReference type="ChEBI" id="CHEBI:17815"/>
        <dbReference type="ChEBI" id="CHEBI:57880"/>
        <dbReference type="ChEBI" id="CHEBI:58484"/>
        <dbReference type="EC" id="4.6.1.13"/>
    </reaction>
</comment>
<dbReference type="PANTHER" id="PTHR13593">
    <property type="match status" value="1"/>
</dbReference>
<name>A0A552JUF6_9CHRO</name>
<evidence type="ECO:0000256" key="4">
    <source>
        <dbReference type="ARBA" id="ARBA00030474"/>
    </source>
</evidence>
<evidence type="ECO:0000313" key="7">
    <source>
        <dbReference type="EMBL" id="TRU99390.1"/>
    </source>
</evidence>